<feature type="compositionally biased region" description="Acidic residues" evidence="1">
    <location>
        <begin position="64"/>
        <end position="94"/>
    </location>
</feature>
<organism evidence="2 3">
    <name type="scientific">Reticulomyxa filosa</name>
    <dbReference type="NCBI Taxonomy" id="46433"/>
    <lineage>
        <taxon>Eukaryota</taxon>
        <taxon>Sar</taxon>
        <taxon>Rhizaria</taxon>
        <taxon>Retaria</taxon>
        <taxon>Foraminifera</taxon>
        <taxon>Monothalamids</taxon>
        <taxon>Reticulomyxidae</taxon>
        <taxon>Reticulomyxa</taxon>
    </lineage>
</organism>
<dbReference type="AlphaFoldDB" id="X6MDX6"/>
<evidence type="ECO:0000256" key="1">
    <source>
        <dbReference type="SAM" id="MobiDB-lite"/>
    </source>
</evidence>
<evidence type="ECO:0000313" key="2">
    <source>
        <dbReference type="EMBL" id="ETO11851.1"/>
    </source>
</evidence>
<feature type="compositionally biased region" description="Basic and acidic residues" evidence="1">
    <location>
        <begin position="95"/>
        <end position="105"/>
    </location>
</feature>
<feature type="region of interest" description="Disordered" evidence="1">
    <location>
        <begin position="1"/>
        <end position="34"/>
    </location>
</feature>
<accession>X6MDX6</accession>
<feature type="region of interest" description="Disordered" evidence="1">
    <location>
        <begin position="54"/>
        <end position="112"/>
    </location>
</feature>
<reference evidence="2 3" key="1">
    <citation type="journal article" date="2013" name="Curr. Biol.">
        <title>The Genome of the Foraminiferan Reticulomyxa filosa.</title>
        <authorList>
            <person name="Glockner G."/>
            <person name="Hulsmann N."/>
            <person name="Schleicher M."/>
            <person name="Noegel A.A."/>
            <person name="Eichinger L."/>
            <person name="Gallinger C."/>
            <person name="Pawlowski J."/>
            <person name="Sierra R."/>
            <person name="Euteneuer U."/>
            <person name="Pillet L."/>
            <person name="Moustafa A."/>
            <person name="Platzer M."/>
            <person name="Groth M."/>
            <person name="Szafranski K."/>
            <person name="Schliwa M."/>
        </authorList>
    </citation>
    <scope>NUCLEOTIDE SEQUENCE [LARGE SCALE GENOMIC DNA]</scope>
</reference>
<feature type="compositionally biased region" description="Basic and acidic residues" evidence="1">
    <location>
        <begin position="9"/>
        <end position="20"/>
    </location>
</feature>
<dbReference type="EMBL" id="ASPP01021957">
    <property type="protein sequence ID" value="ETO11851.1"/>
    <property type="molecule type" value="Genomic_DNA"/>
</dbReference>
<name>X6MDX6_RETFI</name>
<gene>
    <name evidence="2" type="ORF">RFI_25524</name>
</gene>
<proteinExistence type="predicted"/>
<keyword evidence="3" id="KW-1185">Reference proteome</keyword>
<evidence type="ECO:0000313" key="3">
    <source>
        <dbReference type="Proteomes" id="UP000023152"/>
    </source>
</evidence>
<dbReference type="Proteomes" id="UP000023152">
    <property type="component" value="Unassembled WGS sequence"/>
</dbReference>
<comment type="caution">
    <text evidence="2">The sequence shown here is derived from an EMBL/GenBank/DDBJ whole genome shotgun (WGS) entry which is preliminary data.</text>
</comment>
<sequence>MVKKKKGKKADFVAERLSDNRKKRGVAVSGEMTKQEKQDNVIVIIQVPLKQKPSFFHNFPESDGCNESDSESSGDNDEDDEDDEEDECENDLDNDEAKNHSDVLRSKKKKLM</sequence>
<protein>
    <submittedName>
        <fullName evidence="2">Uncharacterized protein</fullName>
    </submittedName>
</protein>